<dbReference type="EMBL" id="AY422720">
    <property type="protein sequence ID" value="AAR87079.1"/>
    <property type="molecule type" value="Genomic_DNA"/>
</dbReference>
<dbReference type="AlphaFoldDB" id="Q6TFH9"/>
<protein>
    <submittedName>
        <fullName evidence="2">Uncharacterized protein</fullName>
    </submittedName>
</protein>
<keyword evidence="1" id="KW-0175">Coiled coil</keyword>
<geneLocation type="plasmid" evidence="2">
    <name>pKAP298</name>
</geneLocation>
<feature type="coiled-coil region" evidence="1">
    <location>
        <begin position="633"/>
        <end position="660"/>
    </location>
</feature>
<accession>Q6TFH9</accession>
<keyword evidence="2" id="KW-0614">Plasmid</keyword>
<sequence length="660" mass="70437">MSSSTKSSIFEGLSAVEEVSALSPPVGIFEGLTPIDDNSDNQIDHEQKKRDVFKQVNSDSFWINFSKQVLREGVKPALKGLAAIPDFAVALGNLGIAGINKITDAGIAEGKMPSELVGQGVDFISGGLSEGDAGILGKGIEFGTGMLAGGIAAKVLKEGSKVAPYLGSTKPTDVGIAAGIGATTQAAEALGADPLTATGVGLSAGLTPVALPKIAHSINSIGGERTVKAISKLNQGTKAALREDIPIPRFVSSDSKVVDAISTSASKLPVAGDKMRQSIEATNEALLSKRHAIAESIGHKVDVELTAEGVEPVLNRQKALYEEAAKHIRQGQTIKPDKTLKALEEVDAELTKVVKKSPETASIQKIVTDLKEAYSNGSELSRLQSSLEKSGIRSGTKAYEQALKESGFFSTSSTSSMAIPVEVDSLIAQKQELYDQIYRKGEQSLSNTSKARLKKITSSLRADIDDYALTNEAFKKPFDAANKLHGEIKRREIFDKFLDPHAIGTKEAFNYATFKKQINKALTNQEFVKIIGPDNANTLKNLGAIAHQFTVKSRNSLNPSGTAATQSLFTAAKVATEHIVSLRWGEAIKSSASSAAAIALGQLYAKPITREKLMRYLKNPTPEHAKMLDNTVKAQLSMNIQQLMAEIAENAENGRREENQ</sequence>
<name>Q6TFH9_CAETA</name>
<reference evidence="2" key="1">
    <citation type="journal article" date="2005" name="J. Mol. Evol.">
        <title>Sequence, transcription activity, and evolutionary origin of the R-body coding plasmid pKAP298 from the intracellular parasitic bacterium Caedibacter taeniospiralis.</title>
        <authorList>
            <person name="Jeblick J."/>
            <person name="Kusch J."/>
        </authorList>
    </citation>
    <scope>NUCLEOTIDE SEQUENCE</scope>
    <source>
        <plasmid evidence="2">pKAP298</plasmid>
    </source>
</reference>
<organism evidence="2">
    <name type="scientific">Caedibacter taeniospiralis</name>
    <dbReference type="NCBI Taxonomy" id="28907"/>
    <lineage>
        <taxon>Bacteria</taxon>
        <taxon>Pseudomonadati</taxon>
        <taxon>Pseudomonadota</taxon>
        <taxon>Gammaproteobacteria</taxon>
        <taxon>Thiotrichales</taxon>
        <taxon>Fastidiosibacteraceae</taxon>
        <taxon>Caedibacter</taxon>
    </lineage>
</organism>
<evidence type="ECO:0000256" key="1">
    <source>
        <dbReference type="SAM" id="Coils"/>
    </source>
</evidence>
<dbReference type="RefSeq" id="WP_011178430.1">
    <property type="nucleotide sequence ID" value="NC_005915.1"/>
</dbReference>
<evidence type="ECO:0000313" key="2">
    <source>
        <dbReference type="EMBL" id="AAR87079.1"/>
    </source>
</evidence>
<proteinExistence type="predicted"/>